<feature type="region of interest" description="Disordered" evidence="1">
    <location>
        <begin position="124"/>
        <end position="146"/>
    </location>
</feature>
<evidence type="ECO:0000313" key="4">
    <source>
        <dbReference type="Proteomes" id="UP001516464"/>
    </source>
</evidence>
<feature type="signal peptide" evidence="2">
    <location>
        <begin position="1"/>
        <end position="19"/>
    </location>
</feature>
<dbReference type="Proteomes" id="UP001516464">
    <property type="component" value="Unassembled WGS sequence"/>
</dbReference>
<evidence type="ECO:0008006" key="5">
    <source>
        <dbReference type="Google" id="ProtNLM"/>
    </source>
</evidence>
<name>A0ABQ7HZU1_9MICR</name>
<feature type="region of interest" description="Disordered" evidence="1">
    <location>
        <begin position="53"/>
        <end position="74"/>
    </location>
</feature>
<protein>
    <recommendedName>
        <fullName evidence="5">Secreted protein</fullName>
    </recommendedName>
</protein>
<gene>
    <name evidence="3" type="ORF">TCON_1123</name>
</gene>
<dbReference type="EMBL" id="SBIQ01000064">
    <property type="protein sequence ID" value="KAF7683668.1"/>
    <property type="molecule type" value="Genomic_DNA"/>
</dbReference>
<organism evidence="3 4">
    <name type="scientific">Astathelohania contejeani</name>
    <dbReference type="NCBI Taxonomy" id="164912"/>
    <lineage>
        <taxon>Eukaryota</taxon>
        <taxon>Fungi</taxon>
        <taxon>Fungi incertae sedis</taxon>
        <taxon>Microsporidia</taxon>
        <taxon>Astathelohaniidae</taxon>
        <taxon>Astathelohania</taxon>
    </lineage>
</organism>
<keyword evidence="2" id="KW-0732">Signal</keyword>
<feature type="chain" id="PRO_5046102943" description="Secreted protein" evidence="2">
    <location>
        <begin position="20"/>
        <end position="158"/>
    </location>
</feature>
<evidence type="ECO:0000313" key="3">
    <source>
        <dbReference type="EMBL" id="KAF7683668.1"/>
    </source>
</evidence>
<keyword evidence="4" id="KW-1185">Reference proteome</keyword>
<accession>A0ABQ7HZU1</accession>
<proteinExistence type="predicted"/>
<reference evidence="3 4" key="1">
    <citation type="submission" date="2019-01" db="EMBL/GenBank/DDBJ databases">
        <title>Genomes sequencing and comparative genomics of infectious freshwater microsporidia, Cucumispora dikerogammari and Thelohania contejeani.</title>
        <authorList>
            <person name="Cormier A."/>
            <person name="Giraud I."/>
            <person name="Wattier R."/>
            <person name="Teixeira M."/>
            <person name="Grandjean F."/>
            <person name="Rigaud T."/>
            <person name="Cordaux R."/>
        </authorList>
    </citation>
    <scope>NUCLEOTIDE SEQUENCE [LARGE SCALE GENOMIC DNA]</scope>
    <source>
        <strain evidence="3">T1</strain>
        <tissue evidence="3">Spores</tissue>
    </source>
</reference>
<evidence type="ECO:0000256" key="2">
    <source>
        <dbReference type="SAM" id="SignalP"/>
    </source>
</evidence>
<sequence length="158" mass="16705">MHYFRSILFLGLYLASILGSNNTTDFGNNNLDTGECSEDANGMDSQQVLISSNQLGNSDPDVGERGDVNPCSEGANGLDSQQVLISSNQLGNSDPDVGERGDVNPCSEDANGLDSQQILISSNQLGNNYSNNSNNSDKTNGKTNKTHTGCKCSGCTIF</sequence>
<evidence type="ECO:0000256" key="1">
    <source>
        <dbReference type="SAM" id="MobiDB-lite"/>
    </source>
</evidence>
<comment type="caution">
    <text evidence="3">The sequence shown here is derived from an EMBL/GenBank/DDBJ whole genome shotgun (WGS) entry which is preliminary data.</text>
</comment>